<reference evidence="8 9" key="1">
    <citation type="journal article" date="2017" name="Nat. Commun.">
        <title>In situ click chemistry generation of cyclooxygenase-2 inhibitors.</title>
        <authorList>
            <person name="Bhardwaj A."/>
            <person name="Kaur J."/>
            <person name="Wuest M."/>
            <person name="Wuest F."/>
        </authorList>
    </citation>
    <scope>NUCLEOTIDE SEQUENCE [LARGE SCALE GENOMIC DNA]</scope>
    <source>
        <strain evidence="8">S2_018_000_R2_106</strain>
    </source>
</reference>
<comment type="function">
    <text evidence="5">Required for morphogenesis and for the elongation of the flagellar filament by facilitating polymerization of the flagellin monomers at the tip of growing filament. Forms a capping structure, which prevents flagellin subunits (transported through the central channel of the flagellum) from leaking out without polymerization at the distal end.</text>
</comment>
<dbReference type="GO" id="GO:0009424">
    <property type="term" value="C:bacterial-type flagellum hook"/>
    <property type="evidence" value="ECO:0007669"/>
    <property type="project" value="UniProtKB-UniRule"/>
</dbReference>
<dbReference type="GO" id="GO:0005576">
    <property type="term" value="C:extracellular region"/>
    <property type="evidence" value="ECO:0007669"/>
    <property type="project" value="UniProtKB-SubCell"/>
</dbReference>
<dbReference type="PANTHER" id="PTHR30288:SF0">
    <property type="entry name" value="FLAGELLAR HOOK-ASSOCIATED PROTEIN 2"/>
    <property type="match status" value="1"/>
</dbReference>
<dbReference type="InterPro" id="IPR003481">
    <property type="entry name" value="FliD_N"/>
</dbReference>
<evidence type="ECO:0000256" key="2">
    <source>
        <dbReference type="ARBA" id="ARBA00011255"/>
    </source>
</evidence>
<dbReference type="Pfam" id="PF02465">
    <property type="entry name" value="FliD_N"/>
    <property type="match status" value="1"/>
</dbReference>
<evidence type="ECO:0000259" key="7">
    <source>
        <dbReference type="Pfam" id="PF07195"/>
    </source>
</evidence>
<dbReference type="InterPro" id="IPR010810">
    <property type="entry name" value="Flagellin_hook_IN_motif"/>
</dbReference>
<evidence type="ECO:0000313" key="8">
    <source>
        <dbReference type="EMBL" id="TKW60700.1"/>
    </source>
</evidence>
<feature type="domain" description="Flagellar hook-associated protein 2 N-terminal" evidence="6">
    <location>
        <begin position="28"/>
        <end position="139"/>
    </location>
</feature>
<dbReference type="Pfam" id="PF07195">
    <property type="entry name" value="FliD_C"/>
    <property type="match status" value="1"/>
</dbReference>
<comment type="subcellular location">
    <subcellularLocation>
        <location evidence="5">Secreted</location>
    </subcellularLocation>
    <subcellularLocation>
        <location evidence="5">Bacterial flagellum</location>
    </subcellularLocation>
</comment>
<name>A0A6N4RC90_BLAVI</name>
<protein>
    <recommendedName>
        <fullName evidence="5">Flagellar hook-associated protein 2</fullName>
        <shortName evidence="5">HAP2</shortName>
    </recommendedName>
    <alternativeName>
        <fullName evidence="5">Flagellar cap protein</fullName>
    </alternativeName>
</protein>
<dbReference type="AlphaFoldDB" id="A0A6N4RC90"/>
<accession>A0A6N4RC90</accession>
<organism evidence="8 9">
    <name type="scientific">Blastochloris viridis</name>
    <name type="common">Rhodopseudomonas viridis</name>
    <dbReference type="NCBI Taxonomy" id="1079"/>
    <lineage>
        <taxon>Bacteria</taxon>
        <taxon>Pseudomonadati</taxon>
        <taxon>Pseudomonadota</taxon>
        <taxon>Alphaproteobacteria</taxon>
        <taxon>Hyphomicrobiales</taxon>
        <taxon>Blastochloridaceae</taxon>
        <taxon>Blastochloris</taxon>
    </lineage>
</organism>
<evidence type="ECO:0000313" key="9">
    <source>
        <dbReference type="Proteomes" id="UP000320948"/>
    </source>
</evidence>
<dbReference type="GO" id="GO:0071973">
    <property type="term" value="P:bacterial-type flagellum-dependent cell motility"/>
    <property type="evidence" value="ECO:0007669"/>
    <property type="project" value="TreeGrafter"/>
</dbReference>
<dbReference type="PANTHER" id="PTHR30288">
    <property type="entry name" value="FLAGELLAR CAP/ASSEMBLY PROTEIN FLID"/>
    <property type="match status" value="1"/>
</dbReference>
<feature type="domain" description="Flagellar hook-associated protein 2 C-terminal" evidence="7">
    <location>
        <begin position="248"/>
        <end position="556"/>
    </location>
</feature>
<dbReference type="InterPro" id="IPR018247">
    <property type="entry name" value="EF_Hand_1_Ca_BS"/>
</dbReference>
<comment type="subunit">
    <text evidence="2 5">Homopentamer.</text>
</comment>
<keyword evidence="5" id="KW-0964">Secreted</keyword>
<evidence type="ECO:0000256" key="1">
    <source>
        <dbReference type="ARBA" id="ARBA00009764"/>
    </source>
</evidence>
<dbReference type="InterPro" id="IPR040026">
    <property type="entry name" value="FliD"/>
</dbReference>
<comment type="similarity">
    <text evidence="1 5">Belongs to the FliD family.</text>
</comment>
<keyword evidence="3" id="KW-0175">Coiled coil</keyword>
<proteinExistence type="inferred from homology"/>
<sequence length="573" mass="59749">MATTTSVLNTTNFTVDANGKLKVGGITSGLDTEAIINGLMQARRQPAVNIETKITTNTTKISALTEFNTKVANVTTALNALRGNPGNSANVFDSKKISGTVSAVSGTPSDIDSLLIATVDSTAQNMSHTIKIEKLAAAQQIRSDAYTSTNTALSTLGVTPGDFTVGGKTITISSTDTLLDLRSKINNAGAGVTASIVSADANTHYLVLTSSKTGTANALDFSAGGALTDQLGLTANGGADIKNELVEASNAEISVDGISGIVRSSNEINDVIPGVTLSLLKAEPGTTINLKVEPDLSSIKTVIGNLVTAYNEVRAYMTEQRTAADRNDDGTVGDNEYGALAYDQILRDIVSQLGEMAAATVEGAPDGYSSLSQIGIVMKSDYTLSIDETILDSKLLTNVEGIKDLFTFKSSVSDSRITVLNRGSDSNGTNALVITGTDASGNVTGATWNGVAMTVSGKTLTAEDGTKIFFNGGPNLGTVSGLSVTMSSGLADRFYGYFDEISRASTGTIATQISDLQLQNTDFKDRVDVIDARLAVYRVSLEAKYTAMEVALAKLKTLEDTIKSYTDSLNSGN</sequence>
<evidence type="ECO:0000256" key="4">
    <source>
        <dbReference type="ARBA" id="ARBA00023143"/>
    </source>
</evidence>
<gene>
    <name evidence="8" type="ORF">DI628_07325</name>
</gene>
<evidence type="ECO:0000259" key="6">
    <source>
        <dbReference type="Pfam" id="PF02465"/>
    </source>
</evidence>
<dbReference type="GO" id="GO:0009421">
    <property type="term" value="C:bacterial-type flagellum filament cap"/>
    <property type="evidence" value="ECO:0007669"/>
    <property type="project" value="InterPro"/>
</dbReference>
<evidence type="ECO:0000256" key="5">
    <source>
        <dbReference type="RuleBase" id="RU362066"/>
    </source>
</evidence>
<dbReference type="EMBL" id="VAFM01000002">
    <property type="protein sequence ID" value="TKW60700.1"/>
    <property type="molecule type" value="Genomic_DNA"/>
</dbReference>
<dbReference type="InterPro" id="IPR010809">
    <property type="entry name" value="FliD_C"/>
</dbReference>
<dbReference type="GO" id="GO:0007155">
    <property type="term" value="P:cell adhesion"/>
    <property type="evidence" value="ECO:0007669"/>
    <property type="project" value="InterPro"/>
</dbReference>
<dbReference type="Proteomes" id="UP000320948">
    <property type="component" value="Unassembled WGS sequence"/>
</dbReference>
<comment type="caution">
    <text evidence="8">The sequence shown here is derived from an EMBL/GenBank/DDBJ whole genome shotgun (WGS) entry which is preliminary data.</text>
</comment>
<dbReference type="PROSITE" id="PS00018">
    <property type="entry name" value="EF_HAND_1"/>
    <property type="match status" value="1"/>
</dbReference>
<dbReference type="Pfam" id="PF07196">
    <property type="entry name" value="Flagellin_IN"/>
    <property type="match status" value="1"/>
</dbReference>
<evidence type="ECO:0000256" key="3">
    <source>
        <dbReference type="ARBA" id="ARBA00023054"/>
    </source>
</evidence>
<keyword evidence="4 5" id="KW-0975">Bacterial flagellum</keyword>